<evidence type="ECO:0000256" key="2">
    <source>
        <dbReference type="ARBA" id="ARBA00022553"/>
    </source>
</evidence>
<dbReference type="Gene3D" id="1.10.1200.10">
    <property type="entry name" value="ACP-like"/>
    <property type="match status" value="1"/>
</dbReference>
<reference evidence="4 5" key="1">
    <citation type="submission" date="2017-11" db="EMBL/GenBank/DDBJ databases">
        <title>Complete genome of a free-living desiccation-tolerant cyanobacterium and its photosynthetic adaptation to extreme terrestrial habitat.</title>
        <authorList>
            <person name="Shang J."/>
        </authorList>
    </citation>
    <scope>NUCLEOTIDE SEQUENCE [LARGE SCALE GENOMIC DNA]</scope>
    <source>
        <strain evidence="4 5">CCNUN1</strain>
    </source>
</reference>
<dbReference type="InterPro" id="IPR006162">
    <property type="entry name" value="Ppantetheine_attach_site"/>
</dbReference>
<evidence type="ECO:0000313" key="4">
    <source>
        <dbReference type="EMBL" id="AUB35347.1"/>
    </source>
</evidence>
<dbReference type="Pfam" id="PF00550">
    <property type="entry name" value="PP-binding"/>
    <property type="match status" value="1"/>
</dbReference>
<evidence type="ECO:0000259" key="3">
    <source>
        <dbReference type="PROSITE" id="PS50075"/>
    </source>
</evidence>
<organism evidence="4 5">
    <name type="scientific">Nostoc flagelliforme CCNUN1</name>
    <dbReference type="NCBI Taxonomy" id="2038116"/>
    <lineage>
        <taxon>Bacteria</taxon>
        <taxon>Bacillati</taxon>
        <taxon>Cyanobacteriota</taxon>
        <taxon>Cyanophyceae</taxon>
        <taxon>Nostocales</taxon>
        <taxon>Nostocaceae</taxon>
        <taxon>Nostoc</taxon>
    </lineage>
</organism>
<dbReference type="SUPFAM" id="SSF47336">
    <property type="entry name" value="ACP-like"/>
    <property type="match status" value="1"/>
</dbReference>
<proteinExistence type="predicted"/>
<gene>
    <name evidence="4" type="ORF">COO91_01225</name>
</gene>
<keyword evidence="2" id="KW-0597">Phosphoprotein</keyword>
<sequence>MTMQNLELNTTSTVVTKQIPTATEIQAWIVLYLADLLEVDSDEIEVTIPFDRYGLDSSAAVGLTGDLEDWLGCELDPTLLYDYPTVEALVKHLVSELKTEK</sequence>
<dbReference type="EMBL" id="CP024785">
    <property type="protein sequence ID" value="AUB35347.1"/>
    <property type="molecule type" value="Genomic_DNA"/>
</dbReference>
<dbReference type="Proteomes" id="UP000232003">
    <property type="component" value="Chromosome"/>
</dbReference>
<protein>
    <submittedName>
        <fullName evidence="4">Acyl carrier protein</fullName>
    </submittedName>
</protein>
<dbReference type="RefSeq" id="WP_225912448.1">
    <property type="nucleotide sequence ID" value="NZ_CAWNNC010000001.1"/>
</dbReference>
<evidence type="ECO:0000313" key="5">
    <source>
        <dbReference type="Proteomes" id="UP000232003"/>
    </source>
</evidence>
<dbReference type="KEGG" id="nfl:COO91_01225"/>
<keyword evidence="5" id="KW-1185">Reference proteome</keyword>
<dbReference type="InterPro" id="IPR009081">
    <property type="entry name" value="PP-bd_ACP"/>
</dbReference>
<accession>A0A2K8SIU1</accession>
<dbReference type="PROSITE" id="PS50075">
    <property type="entry name" value="CARRIER"/>
    <property type="match status" value="1"/>
</dbReference>
<name>A0A2K8SIU1_9NOSO</name>
<dbReference type="InterPro" id="IPR020806">
    <property type="entry name" value="PKS_PP-bd"/>
</dbReference>
<dbReference type="PROSITE" id="PS00012">
    <property type="entry name" value="PHOSPHOPANTETHEINE"/>
    <property type="match status" value="1"/>
</dbReference>
<feature type="domain" description="Carrier" evidence="3">
    <location>
        <begin position="20"/>
        <end position="97"/>
    </location>
</feature>
<dbReference type="AlphaFoldDB" id="A0A2K8SIU1"/>
<evidence type="ECO:0000256" key="1">
    <source>
        <dbReference type="ARBA" id="ARBA00022450"/>
    </source>
</evidence>
<dbReference type="SMART" id="SM00823">
    <property type="entry name" value="PKS_PP"/>
    <property type="match status" value="1"/>
</dbReference>
<dbReference type="SMART" id="SM01294">
    <property type="entry name" value="PKS_PP_betabranch"/>
    <property type="match status" value="1"/>
</dbReference>
<keyword evidence="1" id="KW-0596">Phosphopantetheine</keyword>
<dbReference type="GO" id="GO:0031177">
    <property type="term" value="F:phosphopantetheine binding"/>
    <property type="evidence" value="ECO:0007669"/>
    <property type="project" value="InterPro"/>
</dbReference>
<dbReference type="InterPro" id="IPR036736">
    <property type="entry name" value="ACP-like_sf"/>
</dbReference>